<dbReference type="Pfam" id="PF14894">
    <property type="entry name" value="Lsm_C"/>
    <property type="match status" value="1"/>
</dbReference>
<dbReference type="Gene3D" id="3.30.310.60">
    <property type="entry name" value="Like-Sm ribonucleoprotein, C-terminal domain"/>
    <property type="match status" value="1"/>
</dbReference>
<keyword evidence="3" id="KW-1185">Reference proteome</keyword>
<dbReference type="InterPro" id="IPR028277">
    <property type="entry name" value="Lsm_C"/>
</dbReference>
<dbReference type="RefSeq" id="WP_011839200.1">
    <property type="nucleotide sequence ID" value="NC_009033.1"/>
</dbReference>
<dbReference type="Proteomes" id="UP000000254">
    <property type="component" value="Chromosome"/>
</dbReference>
<dbReference type="eggNOG" id="arCOG00999">
    <property type="taxonomic scope" value="Archaea"/>
</dbReference>
<keyword evidence="2" id="KW-0687">Ribonucleoprotein</keyword>
<dbReference type="InterPro" id="IPR001163">
    <property type="entry name" value="Sm_dom_euk/arc"/>
</dbReference>
<dbReference type="GO" id="GO:0003723">
    <property type="term" value="F:RNA binding"/>
    <property type="evidence" value="ECO:0007669"/>
    <property type="project" value="InterPro"/>
</dbReference>
<dbReference type="HOGENOM" id="CLU_145829_0_0_2"/>
<dbReference type="PROSITE" id="PS52002">
    <property type="entry name" value="SM"/>
    <property type="match status" value="1"/>
</dbReference>
<dbReference type="STRING" id="399550.Smar_0910"/>
<feature type="domain" description="Sm" evidence="1">
    <location>
        <begin position="9"/>
        <end position="78"/>
    </location>
</feature>
<dbReference type="AlphaFoldDB" id="A3DMZ9"/>
<accession>A3DMZ9</accession>
<evidence type="ECO:0000313" key="3">
    <source>
        <dbReference type="Proteomes" id="UP000000254"/>
    </source>
</evidence>
<evidence type="ECO:0000313" key="2">
    <source>
        <dbReference type="EMBL" id="ABN70009.1"/>
    </source>
</evidence>
<dbReference type="GeneID" id="4907947"/>
<dbReference type="InterPro" id="IPR037156">
    <property type="entry name" value="Lsm_C_sf"/>
</dbReference>
<reference evidence="2 3" key="2">
    <citation type="journal article" date="2009" name="Stand. Genomic Sci.">
        <title>Complete genome sequence of Staphylothermus marinus Stetter and Fiala 1986 type strain F1.</title>
        <authorList>
            <person name="Anderson I.J."/>
            <person name="Sun H."/>
            <person name="Lapidus A."/>
            <person name="Copeland A."/>
            <person name="Glavina Del Rio T."/>
            <person name="Tice H."/>
            <person name="Dalin E."/>
            <person name="Lucas S."/>
            <person name="Barry K."/>
            <person name="Land M."/>
            <person name="Richardson P."/>
            <person name="Huber H."/>
            <person name="Kyrpides N.C."/>
        </authorList>
    </citation>
    <scope>NUCLEOTIDE SEQUENCE [LARGE SCALE GENOMIC DNA]</scope>
    <source>
        <strain evidence="3">ATCC 43588 / DSM 3639 / JCM 9404 / F1</strain>
    </source>
</reference>
<reference evidence="3" key="1">
    <citation type="journal article" date="2009" name="BMC Genomics">
        <title>The complete genome sequence of Staphylothermus marinus reveals differences in sulfur metabolism among heterotrophic Crenarchaeota.</title>
        <authorList>
            <person name="Anderson I.J."/>
            <person name="Dharmarajan L."/>
            <person name="Rodriguez J."/>
            <person name="Hooper S."/>
            <person name="Porat I."/>
            <person name="Ulrich L.E."/>
            <person name="Elkins J.G."/>
            <person name="Mavromatis K."/>
            <person name="Sun H."/>
            <person name="Land M."/>
            <person name="Lapidus A."/>
            <person name="Lucas S."/>
            <person name="Barry K."/>
            <person name="Huber H."/>
            <person name="Zhulin I.B."/>
            <person name="Whitman W.B."/>
            <person name="Mukhopadhyay B."/>
            <person name="Woese C."/>
            <person name="Bristow J."/>
            <person name="Kyrpides N."/>
        </authorList>
    </citation>
    <scope>NUCLEOTIDE SEQUENCE [LARGE SCALE GENOMIC DNA]</scope>
    <source>
        <strain evidence="3">ATCC 43588 / DSM 3639 / JCM 9404 / F1</strain>
    </source>
</reference>
<dbReference type="KEGG" id="smr:Smar_0910"/>
<protein>
    <submittedName>
        <fullName evidence="2">Like-Sm ribonucleoprotein, core</fullName>
    </submittedName>
</protein>
<dbReference type="Pfam" id="PF01423">
    <property type="entry name" value="LSM"/>
    <property type="match status" value="1"/>
</dbReference>
<dbReference type="SUPFAM" id="SSF50182">
    <property type="entry name" value="Sm-like ribonucleoproteins"/>
    <property type="match status" value="1"/>
</dbReference>
<name>A3DMZ9_STAMF</name>
<dbReference type="OrthoDB" id="24895at2157"/>
<dbReference type="InterPro" id="IPR010920">
    <property type="entry name" value="LSM_dom_sf"/>
</dbReference>
<dbReference type="EMBL" id="CP000575">
    <property type="protein sequence ID" value="ABN70009.1"/>
    <property type="molecule type" value="Genomic_DNA"/>
</dbReference>
<evidence type="ECO:0000259" key="1">
    <source>
        <dbReference type="PROSITE" id="PS52002"/>
    </source>
</evidence>
<dbReference type="CDD" id="cd11679">
    <property type="entry name" value="archaeal_Sm_like"/>
    <property type="match status" value="1"/>
</dbReference>
<proteinExistence type="predicted"/>
<dbReference type="Gene3D" id="2.30.30.100">
    <property type="match status" value="1"/>
</dbReference>
<sequence length="149" mass="17011">MALIDASRRLAAELAGLVDKKVKVILADGRFYEGILTGFDHPSLNILLENAVDNKGNKYPKVIIKGERISEILTTEIPLFDPNDFREYIIREMRLPEHLVKIIPEARVVIVQGRYKVSEKGVEGTGPLAQTLYEFFQRYIEERKKLLQG</sequence>
<dbReference type="SMART" id="SM00651">
    <property type="entry name" value="Sm"/>
    <property type="match status" value="1"/>
</dbReference>
<dbReference type="GO" id="GO:1990904">
    <property type="term" value="C:ribonucleoprotein complex"/>
    <property type="evidence" value="ECO:0007669"/>
    <property type="project" value="UniProtKB-KW"/>
</dbReference>
<dbReference type="InterPro" id="IPR047575">
    <property type="entry name" value="Sm"/>
</dbReference>
<organism evidence="2 3">
    <name type="scientific">Staphylothermus marinus (strain ATCC 43588 / DSM 3639 / JCM 9404 / F1)</name>
    <dbReference type="NCBI Taxonomy" id="399550"/>
    <lineage>
        <taxon>Archaea</taxon>
        <taxon>Thermoproteota</taxon>
        <taxon>Thermoprotei</taxon>
        <taxon>Desulfurococcales</taxon>
        <taxon>Desulfurococcaceae</taxon>
        <taxon>Staphylothermus</taxon>
    </lineage>
</organism>
<gene>
    <name evidence="2" type="ordered locus">Smar_0910</name>
</gene>